<dbReference type="EMBL" id="AMFJ01034160">
    <property type="protein sequence ID" value="EKD30085.1"/>
    <property type="molecule type" value="Genomic_DNA"/>
</dbReference>
<dbReference type="PANTHER" id="PTHR30373:SF2">
    <property type="entry name" value="UPF0603 PROTEIN YGCG"/>
    <property type="match status" value="1"/>
</dbReference>
<name>K1XID0_9BACT</name>
<accession>K1XID0</accession>
<dbReference type="AlphaFoldDB" id="K1XID0"/>
<proteinExistence type="predicted"/>
<evidence type="ECO:0000259" key="1">
    <source>
        <dbReference type="Pfam" id="PF04536"/>
    </source>
</evidence>
<dbReference type="InterPro" id="IPR007621">
    <property type="entry name" value="TPM_dom"/>
</dbReference>
<protein>
    <recommendedName>
        <fullName evidence="1">TPM domain-containing protein</fullName>
    </recommendedName>
</protein>
<comment type="caution">
    <text evidence="2">The sequence shown here is derived from an EMBL/GenBank/DDBJ whole genome shotgun (WGS) entry which is preliminary data.</text>
</comment>
<dbReference type="Pfam" id="PF04536">
    <property type="entry name" value="TPM_phosphatase"/>
    <property type="match status" value="1"/>
</dbReference>
<feature type="domain" description="TPM" evidence="1">
    <location>
        <begin position="39"/>
        <end position="123"/>
    </location>
</feature>
<reference evidence="2" key="1">
    <citation type="journal article" date="2012" name="Science">
        <title>Fermentation, hydrogen, and sulfur metabolism in multiple uncultivated bacterial phyla.</title>
        <authorList>
            <person name="Wrighton K.C."/>
            <person name="Thomas B.C."/>
            <person name="Sharon I."/>
            <person name="Miller C.S."/>
            <person name="Castelle C.J."/>
            <person name="VerBerkmoes N.C."/>
            <person name="Wilkins M.J."/>
            <person name="Hettich R.L."/>
            <person name="Lipton M.S."/>
            <person name="Williams K.H."/>
            <person name="Long P.E."/>
            <person name="Banfield J.F."/>
        </authorList>
    </citation>
    <scope>NUCLEOTIDE SEQUENCE [LARGE SCALE GENOMIC DNA]</scope>
</reference>
<sequence length="123" mass="13686">MKIFSSLLGFFVLFFVSPVFAVSGTDINPMNLPKLTEYVEDFSNTLSPADLTSLRQTSRDYEMKTTNQMVVVLIPNRNGNELFDIGMGIFKSNQIGQKGKDNGVLLVIATEEKKIRIVTGYGL</sequence>
<dbReference type="PANTHER" id="PTHR30373">
    <property type="entry name" value="UPF0603 PROTEIN YGCG"/>
    <property type="match status" value="1"/>
</dbReference>
<evidence type="ECO:0000313" key="2">
    <source>
        <dbReference type="EMBL" id="EKD30085.1"/>
    </source>
</evidence>
<dbReference type="Gene3D" id="3.10.310.50">
    <property type="match status" value="1"/>
</dbReference>
<organism evidence="2">
    <name type="scientific">uncultured bacterium</name>
    <name type="common">gcode 4</name>
    <dbReference type="NCBI Taxonomy" id="1234023"/>
    <lineage>
        <taxon>Bacteria</taxon>
        <taxon>environmental samples</taxon>
    </lineage>
</organism>
<feature type="non-terminal residue" evidence="2">
    <location>
        <position position="123"/>
    </location>
</feature>
<gene>
    <name evidence="2" type="ORF">ACD_78C00160G0001</name>
</gene>